<evidence type="ECO:0000256" key="1">
    <source>
        <dbReference type="SAM" id="MobiDB-lite"/>
    </source>
</evidence>
<feature type="region of interest" description="Disordered" evidence="1">
    <location>
        <begin position="26"/>
        <end position="54"/>
    </location>
</feature>
<sequence length="65" mass="7425">MLALLALPNTKQQSWEYTSQTRYKGKDGQAAFEGPGTRSHLRTTHKENRGRPGELEEAFSKRFCL</sequence>
<accession>A0A4Z2IPL4</accession>
<protein>
    <submittedName>
        <fullName evidence="2">Uncharacterized protein</fullName>
    </submittedName>
</protein>
<evidence type="ECO:0000313" key="3">
    <source>
        <dbReference type="Proteomes" id="UP000314294"/>
    </source>
</evidence>
<evidence type="ECO:0000313" key="2">
    <source>
        <dbReference type="EMBL" id="TNN79152.1"/>
    </source>
</evidence>
<dbReference type="AlphaFoldDB" id="A0A4Z2IPL4"/>
<comment type="caution">
    <text evidence="2">The sequence shown here is derived from an EMBL/GenBank/DDBJ whole genome shotgun (WGS) entry which is preliminary data.</text>
</comment>
<gene>
    <name evidence="2" type="ORF">EYF80_010600</name>
</gene>
<dbReference type="Proteomes" id="UP000314294">
    <property type="component" value="Unassembled WGS sequence"/>
</dbReference>
<organism evidence="2 3">
    <name type="scientific">Liparis tanakae</name>
    <name type="common">Tanaka's snailfish</name>
    <dbReference type="NCBI Taxonomy" id="230148"/>
    <lineage>
        <taxon>Eukaryota</taxon>
        <taxon>Metazoa</taxon>
        <taxon>Chordata</taxon>
        <taxon>Craniata</taxon>
        <taxon>Vertebrata</taxon>
        <taxon>Euteleostomi</taxon>
        <taxon>Actinopterygii</taxon>
        <taxon>Neopterygii</taxon>
        <taxon>Teleostei</taxon>
        <taxon>Neoteleostei</taxon>
        <taxon>Acanthomorphata</taxon>
        <taxon>Eupercaria</taxon>
        <taxon>Perciformes</taxon>
        <taxon>Cottioidei</taxon>
        <taxon>Cottales</taxon>
        <taxon>Liparidae</taxon>
        <taxon>Liparis</taxon>
    </lineage>
</organism>
<feature type="compositionally biased region" description="Basic and acidic residues" evidence="1">
    <location>
        <begin position="44"/>
        <end position="54"/>
    </location>
</feature>
<name>A0A4Z2IPL4_9TELE</name>
<dbReference type="EMBL" id="SRLO01000067">
    <property type="protein sequence ID" value="TNN79152.1"/>
    <property type="molecule type" value="Genomic_DNA"/>
</dbReference>
<reference evidence="2 3" key="1">
    <citation type="submission" date="2019-03" db="EMBL/GenBank/DDBJ databases">
        <title>First draft genome of Liparis tanakae, snailfish: a comprehensive survey of snailfish specific genes.</title>
        <authorList>
            <person name="Kim W."/>
            <person name="Song I."/>
            <person name="Jeong J.-H."/>
            <person name="Kim D."/>
            <person name="Kim S."/>
            <person name="Ryu S."/>
            <person name="Song J.Y."/>
            <person name="Lee S.K."/>
        </authorList>
    </citation>
    <scope>NUCLEOTIDE SEQUENCE [LARGE SCALE GENOMIC DNA]</scope>
    <source>
        <tissue evidence="2">Muscle</tissue>
    </source>
</reference>
<keyword evidence="3" id="KW-1185">Reference proteome</keyword>
<proteinExistence type="predicted"/>